<dbReference type="EMBL" id="JAHQCW010000068">
    <property type="protein sequence ID" value="MBU9739604.1"/>
    <property type="molecule type" value="Genomic_DNA"/>
</dbReference>
<dbReference type="RefSeq" id="WP_158348726.1">
    <property type="nucleotide sequence ID" value="NZ_JAHQCW010000068.1"/>
</dbReference>
<gene>
    <name evidence="1" type="ORF">KTH89_24005</name>
</gene>
<dbReference type="Pfam" id="PF07100">
    <property type="entry name" value="ASRT"/>
    <property type="match status" value="1"/>
</dbReference>
<dbReference type="InterPro" id="IPR009794">
    <property type="entry name" value="ASRT"/>
</dbReference>
<comment type="caution">
    <text evidence="1">The sequence shown here is derived from an EMBL/GenBank/DDBJ whole genome shotgun (WGS) entry which is preliminary data.</text>
</comment>
<dbReference type="InterPro" id="IPR036698">
    <property type="entry name" value="TM1070-like_sf"/>
</dbReference>
<dbReference type="Proteomes" id="UP000712157">
    <property type="component" value="Unassembled WGS sequence"/>
</dbReference>
<dbReference type="SUPFAM" id="SSF89232">
    <property type="entry name" value="Hypothetical protein TM1070"/>
    <property type="match status" value="1"/>
</dbReference>
<proteinExistence type="predicted"/>
<name>A0A949K3I5_9FIRM</name>
<dbReference type="PIRSF" id="PIRSF008711">
    <property type="entry name" value="UCP008711"/>
    <property type="match status" value="1"/>
</dbReference>
<dbReference type="Gene3D" id="2.60.290.11">
    <property type="entry name" value="TM1070-like"/>
    <property type="match status" value="1"/>
</dbReference>
<sequence>MKWYIPDCFWHSKSNGVFVSHEAICILNTNDTPVKVNITLYFEDRDKLPGYSVEVGAERTLHIRMDQLKNTDGTPVPQDTPYAAVVECEKNITIQYTRVDTSQPEMAIATAII</sequence>
<evidence type="ECO:0000313" key="1">
    <source>
        <dbReference type="EMBL" id="MBU9739604.1"/>
    </source>
</evidence>
<organism evidence="1 2">
    <name type="scientific">Diplocloster agilis</name>
    <dbReference type="NCBI Taxonomy" id="2850323"/>
    <lineage>
        <taxon>Bacteria</taxon>
        <taxon>Bacillati</taxon>
        <taxon>Bacillota</taxon>
        <taxon>Clostridia</taxon>
        <taxon>Lachnospirales</taxon>
        <taxon>Lachnospiraceae</taxon>
        <taxon>Diplocloster</taxon>
    </lineage>
</organism>
<protein>
    <recommendedName>
        <fullName evidence="3">Sensory rhodopsin transducer</fullName>
    </recommendedName>
</protein>
<accession>A0A949K3I5</accession>
<dbReference type="AlphaFoldDB" id="A0A949K3I5"/>
<reference evidence="1" key="1">
    <citation type="submission" date="2021-06" db="EMBL/GenBank/DDBJ databases">
        <title>Description of novel taxa of the family Lachnospiraceae.</title>
        <authorList>
            <person name="Chaplin A.V."/>
            <person name="Sokolova S.R."/>
            <person name="Pikina A.P."/>
            <person name="Korzhanova M."/>
            <person name="Belova V."/>
            <person name="Korostin D."/>
            <person name="Efimov B.A."/>
        </authorList>
    </citation>
    <scope>NUCLEOTIDE SEQUENCE</scope>
    <source>
        <strain evidence="1">ASD5720</strain>
    </source>
</reference>
<evidence type="ECO:0000313" key="2">
    <source>
        <dbReference type="Proteomes" id="UP000712157"/>
    </source>
</evidence>
<keyword evidence="2" id="KW-1185">Reference proteome</keyword>
<evidence type="ECO:0008006" key="3">
    <source>
        <dbReference type="Google" id="ProtNLM"/>
    </source>
</evidence>